<dbReference type="OrthoDB" id="540004at2759"/>
<name>A0A165YL25_9AGAM</name>
<evidence type="ECO:0000313" key="1">
    <source>
        <dbReference type="EMBL" id="KZT33356.1"/>
    </source>
</evidence>
<dbReference type="PANTHER" id="PTHR45036:SF1">
    <property type="entry name" value="METHYLTRANSFERASE LIKE 7A"/>
    <property type="match status" value="1"/>
</dbReference>
<dbReference type="SUPFAM" id="SSF53335">
    <property type="entry name" value="S-adenosyl-L-methionine-dependent methyltransferases"/>
    <property type="match status" value="1"/>
</dbReference>
<dbReference type="PANTHER" id="PTHR45036">
    <property type="entry name" value="METHYLTRANSFERASE LIKE 7B"/>
    <property type="match status" value="1"/>
</dbReference>
<accession>A0A165YL25</accession>
<proteinExistence type="predicted"/>
<dbReference type="Pfam" id="PF13489">
    <property type="entry name" value="Methyltransf_23"/>
    <property type="match status" value="1"/>
</dbReference>
<evidence type="ECO:0008006" key="3">
    <source>
        <dbReference type="Google" id="ProtNLM"/>
    </source>
</evidence>
<evidence type="ECO:0000313" key="2">
    <source>
        <dbReference type="Proteomes" id="UP000076798"/>
    </source>
</evidence>
<gene>
    <name evidence="1" type="ORF">SISSUDRAFT_1054342</name>
</gene>
<organism evidence="1 2">
    <name type="scientific">Sistotremastrum suecicum HHB10207 ss-3</name>
    <dbReference type="NCBI Taxonomy" id="1314776"/>
    <lineage>
        <taxon>Eukaryota</taxon>
        <taxon>Fungi</taxon>
        <taxon>Dikarya</taxon>
        <taxon>Basidiomycota</taxon>
        <taxon>Agaricomycotina</taxon>
        <taxon>Agaricomycetes</taxon>
        <taxon>Sistotremastrales</taxon>
        <taxon>Sistotremastraceae</taxon>
        <taxon>Sistotremastrum</taxon>
    </lineage>
</organism>
<dbReference type="InterPro" id="IPR029063">
    <property type="entry name" value="SAM-dependent_MTases_sf"/>
</dbReference>
<dbReference type="AlphaFoldDB" id="A0A165YL25"/>
<protein>
    <recommendedName>
        <fullName evidence="3">S-adenosyl-L-methionine-dependent methyltransferase</fullName>
    </recommendedName>
</protein>
<keyword evidence="2" id="KW-1185">Reference proteome</keyword>
<reference evidence="1 2" key="1">
    <citation type="journal article" date="2016" name="Mol. Biol. Evol.">
        <title>Comparative Genomics of Early-Diverging Mushroom-Forming Fungi Provides Insights into the Origins of Lignocellulose Decay Capabilities.</title>
        <authorList>
            <person name="Nagy L.G."/>
            <person name="Riley R."/>
            <person name="Tritt A."/>
            <person name="Adam C."/>
            <person name="Daum C."/>
            <person name="Floudas D."/>
            <person name="Sun H."/>
            <person name="Yadav J.S."/>
            <person name="Pangilinan J."/>
            <person name="Larsson K.H."/>
            <person name="Matsuura K."/>
            <person name="Barry K."/>
            <person name="Labutti K."/>
            <person name="Kuo R."/>
            <person name="Ohm R.A."/>
            <person name="Bhattacharya S.S."/>
            <person name="Shirouzu T."/>
            <person name="Yoshinaga Y."/>
            <person name="Martin F.M."/>
            <person name="Grigoriev I.V."/>
            <person name="Hibbett D.S."/>
        </authorList>
    </citation>
    <scope>NUCLEOTIDE SEQUENCE [LARGE SCALE GENOMIC DNA]</scope>
    <source>
        <strain evidence="1 2">HHB10207 ss-3</strain>
    </source>
</reference>
<dbReference type="CDD" id="cd02440">
    <property type="entry name" value="AdoMet_MTases"/>
    <property type="match status" value="1"/>
</dbReference>
<dbReference type="Gene3D" id="3.40.50.150">
    <property type="entry name" value="Vaccinia Virus protein VP39"/>
    <property type="match status" value="1"/>
</dbReference>
<dbReference type="Proteomes" id="UP000076798">
    <property type="component" value="Unassembled WGS sequence"/>
</dbReference>
<dbReference type="STRING" id="1314776.A0A165YL25"/>
<dbReference type="InterPro" id="IPR052356">
    <property type="entry name" value="Thiol_S-MT"/>
</dbReference>
<sequence length="263" mass="29951">MKLSAILSPLSDLRGGLTLVLLPFLSALLKHPSLIFHPSKISDLFFSLLWIPYGDGVDGNAKSSKEDLIPPYAYGVVLDIGAGHGHTLDYLDHPRITKFIALEPNERMHARIISRAAKYGYTKAKGNFDIILYGAEEIDKIITQIGGEHSIDTLITILTLCSIPSPQKTINSLVNRTLKPAGGQILFYEHVRSHLRDVSFWQAFWTPVWKRFFGGCRLDQPSHIWIEQSTEWDWSEGHSRMWVKEGEPEEHLFWHRVGRLVRK</sequence>
<dbReference type="EMBL" id="KV428247">
    <property type="protein sequence ID" value="KZT33356.1"/>
    <property type="molecule type" value="Genomic_DNA"/>
</dbReference>